<accession>X1RPT6</accession>
<protein>
    <submittedName>
        <fullName evidence="1">Uncharacterized protein</fullName>
    </submittedName>
</protein>
<organism evidence="1">
    <name type="scientific">marine sediment metagenome</name>
    <dbReference type="NCBI Taxonomy" id="412755"/>
    <lineage>
        <taxon>unclassified sequences</taxon>
        <taxon>metagenomes</taxon>
        <taxon>ecological metagenomes</taxon>
    </lineage>
</organism>
<gene>
    <name evidence="1" type="ORF">S12H4_02111</name>
</gene>
<proteinExistence type="predicted"/>
<dbReference type="EMBL" id="BARW01000485">
    <property type="protein sequence ID" value="GAI65195.1"/>
    <property type="molecule type" value="Genomic_DNA"/>
</dbReference>
<dbReference type="AlphaFoldDB" id="X1RPT6"/>
<reference evidence="1" key="1">
    <citation type="journal article" date="2014" name="Front. Microbiol.">
        <title>High frequency of phylogenetically diverse reductive dehalogenase-homologous genes in deep subseafloor sedimentary metagenomes.</title>
        <authorList>
            <person name="Kawai M."/>
            <person name="Futagami T."/>
            <person name="Toyoda A."/>
            <person name="Takaki Y."/>
            <person name="Nishi S."/>
            <person name="Hori S."/>
            <person name="Arai W."/>
            <person name="Tsubouchi T."/>
            <person name="Morono Y."/>
            <person name="Uchiyama I."/>
            <person name="Ito T."/>
            <person name="Fujiyama A."/>
            <person name="Inagaki F."/>
            <person name="Takami H."/>
        </authorList>
    </citation>
    <scope>NUCLEOTIDE SEQUENCE</scope>
    <source>
        <strain evidence="1">Expedition CK06-06</strain>
    </source>
</reference>
<sequence length="135" mass="15249">MATTNLEDKSLGVVLTNKTGKQAHRFIIEGNCSLSVFFLLAPDWLRHFFATARAEFSSARHPGFTVRTEEPGSGFKVLNGDGATGDIYILNPDGQGFTDTTRRPEQDPYQQLVPEASSRSLELLYIFYFKIYLWH</sequence>
<comment type="caution">
    <text evidence="1">The sequence shown here is derived from an EMBL/GenBank/DDBJ whole genome shotgun (WGS) entry which is preliminary data.</text>
</comment>
<evidence type="ECO:0000313" key="1">
    <source>
        <dbReference type="EMBL" id="GAI65195.1"/>
    </source>
</evidence>
<name>X1RPT6_9ZZZZ</name>